<organism evidence="1 2">
    <name type="scientific">Armillaria gallica</name>
    <name type="common">Bulbous honey fungus</name>
    <name type="synonym">Armillaria bulbosa</name>
    <dbReference type="NCBI Taxonomy" id="47427"/>
    <lineage>
        <taxon>Eukaryota</taxon>
        <taxon>Fungi</taxon>
        <taxon>Dikarya</taxon>
        <taxon>Basidiomycota</taxon>
        <taxon>Agaricomycotina</taxon>
        <taxon>Agaricomycetes</taxon>
        <taxon>Agaricomycetidae</taxon>
        <taxon>Agaricales</taxon>
        <taxon>Marasmiineae</taxon>
        <taxon>Physalacriaceae</taxon>
        <taxon>Armillaria</taxon>
    </lineage>
</organism>
<gene>
    <name evidence="1" type="ORF">ARMGADRAFT_1039232</name>
</gene>
<evidence type="ECO:0000313" key="1">
    <source>
        <dbReference type="EMBL" id="PBK81545.1"/>
    </source>
</evidence>
<keyword evidence="2" id="KW-1185">Reference proteome</keyword>
<dbReference type="AlphaFoldDB" id="A0A2H3CER1"/>
<proteinExistence type="predicted"/>
<name>A0A2H3CER1_ARMGA</name>
<dbReference type="EMBL" id="KZ293728">
    <property type="protein sequence ID" value="PBK81545.1"/>
    <property type="molecule type" value="Genomic_DNA"/>
</dbReference>
<evidence type="ECO:0000313" key="2">
    <source>
        <dbReference type="Proteomes" id="UP000217790"/>
    </source>
</evidence>
<sequence>MISGCTIWRDVHDRGSLGSAAVWCEGGVVRYLDWDDGVWAEWLCVVVEEGIKADVTGDETDDTDAMGGAGVAAENVGCMMVGNGNVEMRVQWLGSSSLRNSSSSTSLLFCSCMHFASLKSVWLVLGEGGTEMKAPNFVSGEQGKSKWGSGGGVFVRDAQGVGGENSVVNR</sequence>
<dbReference type="Proteomes" id="UP000217790">
    <property type="component" value="Unassembled WGS sequence"/>
</dbReference>
<reference evidence="2" key="1">
    <citation type="journal article" date="2017" name="Nat. Ecol. Evol.">
        <title>Genome expansion and lineage-specific genetic innovations in the forest pathogenic fungi Armillaria.</title>
        <authorList>
            <person name="Sipos G."/>
            <person name="Prasanna A.N."/>
            <person name="Walter M.C."/>
            <person name="O'Connor E."/>
            <person name="Balint B."/>
            <person name="Krizsan K."/>
            <person name="Kiss B."/>
            <person name="Hess J."/>
            <person name="Varga T."/>
            <person name="Slot J."/>
            <person name="Riley R."/>
            <person name="Boka B."/>
            <person name="Rigling D."/>
            <person name="Barry K."/>
            <person name="Lee J."/>
            <person name="Mihaltcheva S."/>
            <person name="LaButti K."/>
            <person name="Lipzen A."/>
            <person name="Waldron R."/>
            <person name="Moloney N.M."/>
            <person name="Sperisen C."/>
            <person name="Kredics L."/>
            <person name="Vagvoelgyi C."/>
            <person name="Patrignani A."/>
            <person name="Fitzpatrick D."/>
            <person name="Nagy I."/>
            <person name="Doyle S."/>
            <person name="Anderson J.B."/>
            <person name="Grigoriev I.V."/>
            <person name="Gueldener U."/>
            <person name="Muensterkoetter M."/>
            <person name="Nagy L.G."/>
        </authorList>
    </citation>
    <scope>NUCLEOTIDE SEQUENCE [LARGE SCALE GENOMIC DNA]</scope>
    <source>
        <strain evidence="2">Ar21-2</strain>
    </source>
</reference>
<protein>
    <submittedName>
        <fullName evidence="1">Uncharacterized protein</fullName>
    </submittedName>
</protein>
<dbReference type="InParanoid" id="A0A2H3CER1"/>
<accession>A0A2H3CER1</accession>